<feature type="transmembrane region" description="Helical" evidence="9">
    <location>
        <begin position="60"/>
        <end position="79"/>
    </location>
</feature>
<accession>A0AA87Q5Z3</accession>
<keyword evidence="6 9" id="KW-1133">Transmembrane helix</keyword>
<dbReference type="GO" id="GO:0005886">
    <property type="term" value="C:plasma membrane"/>
    <property type="evidence" value="ECO:0007669"/>
    <property type="project" value="UniProtKB-SubCell"/>
</dbReference>
<dbReference type="AlphaFoldDB" id="A0AA87Q5Z3"/>
<dbReference type="PANTHER" id="PTHR11795:SF447">
    <property type="entry name" value="ABC TRANSPORTER PERMEASE PROTEIN"/>
    <property type="match status" value="1"/>
</dbReference>
<feature type="transmembrane region" description="Helical" evidence="9">
    <location>
        <begin position="250"/>
        <end position="275"/>
    </location>
</feature>
<dbReference type="GO" id="GO:0022857">
    <property type="term" value="F:transmembrane transporter activity"/>
    <property type="evidence" value="ECO:0007669"/>
    <property type="project" value="InterPro"/>
</dbReference>
<feature type="transmembrane region" description="Helical" evidence="9">
    <location>
        <begin position="134"/>
        <end position="156"/>
    </location>
</feature>
<evidence type="ECO:0000256" key="5">
    <source>
        <dbReference type="ARBA" id="ARBA00022970"/>
    </source>
</evidence>
<dbReference type="Pfam" id="PF02653">
    <property type="entry name" value="BPD_transp_2"/>
    <property type="match status" value="1"/>
</dbReference>
<evidence type="ECO:0000256" key="9">
    <source>
        <dbReference type="SAM" id="Phobius"/>
    </source>
</evidence>
<dbReference type="EMBL" id="BAYX01000006">
    <property type="protein sequence ID" value="GAJ93740.1"/>
    <property type="molecule type" value="Genomic_DNA"/>
</dbReference>
<sequence length="288" mass="30123">MDIYIIVALDVINGTASLFLLCLGLAIIFGMMKIINLAHGEFIMLGAYATVISANAGVNIWIAMLVVAPLFVGLVGLLVERCLIRFLYGRLVDSMLATWGLSLLIIGIVTTIFGNTIQGVPTPLGGFSIGAYRSSYYTLFLLAMAIIMMALVYAVMRYTRFGLIARATMQNPAMANTLGVNPARVYMTTFAAGAAITGLAGGLLAPVSGVTPVMGGAYVAKAFITVVGGGAAILSGTLSAATLFGSINQIGAYLTTPVYGEVIVFTAAIVLIRLLPQGISGRFFKGNL</sequence>
<feature type="transmembrane region" description="Helical" evidence="9">
    <location>
        <begin position="91"/>
        <end position="114"/>
    </location>
</feature>
<feature type="transmembrane region" description="Helical" evidence="9">
    <location>
        <begin position="222"/>
        <end position="244"/>
    </location>
</feature>
<evidence type="ECO:0000256" key="1">
    <source>
        <dbReference type="ARBA" id="ARBA00004651"/>
    </source>
</evidence>
<evidence type="ECO:0000256" key="7">
    <source>
        <dbReference type="ARBA" id="ARBA00023136"/>
    </source>
</evidence>
<keyword evidence="7 9" id="KW-0472">Membrane</keyword>
<proteinExistence type="inferred from homology"/>
<dbReference type="PANTHER" id="PTHR11795">
    <property type="entry name" value="BRANCHED-CHAIN AMINO ACID TRANSPORT SYSTEM PERMEASE PROTEIN LIVH"/>
    <property type="match status" value="1"/>
</dbReference>
<evidence type="ECO:0000256" key="8">
    <source>
        <dbReference type="ARBA" id="ARBA00037998"/>
    </source>
</evidence>
<name>A0AA87Q5Z3_RHIRH</name>
<keyword evidence="2" id="KW-0813">Transport</keyword>
<dbReference type="InterPro" id="IPR001851">
    <property type="entry name" value="ABC_transp_permease"/>
</dbReference>
<feature type="transmembrane region" description="Helical" evidence="9">
    <location>
        <begin position="34"/>
        <end position="54"/>
    </location>
</feature>
<dbReference type="InterPro" id="IPR052157">
    <property type="entry name" value="BCAA_transport_permease"/>
</dbReference>
<keyword evidence="5" id="KW-0029">Amino-acid transport</keyword>
<feature type="transmembrane region" description="Helical" evidence="9">
    <location>
        <begin position="6"/>
        <end position="27"/>
    </location>
</feature>
<keyword evidence="3" id="KW-1003">Cell membrane</keyword>
<keyword evidence="4 9" id="KW-0812">Transmembrane</keyword>
<evidence type="ECO:0000313" key="11">
    <source>
        <dbReference type="Proteomes" id="UP000026941"/>
    </source>
</evidence>
<evidence type="ECO:0000256" key="6">
    <source>
        <dbReference type="ARBA" id="ARBA00022989"/>
    </source>
</evidence>
<dbReference type="GO" id="GO:0006865">
    <property type="term" value="P:amino acid transport"/>
    <property type="evidence" value="ECO:0007669"/>
    <property type="project" value="UniProtKB-KW"/>
</dbReference>
<reference evidence="10 11" key="1">
    <citation type="submission" date="2014-05" db="EMBL/GenBank/DDBJ databases">
        <title>Whole genome shotgun sequence of Rhizobium rhizogenes NBRC 13257.</title>
        <authorList>
            <person name="Katano-Makiyama Y."/>
            <person name="Hosoyama A."/>
            <person name="Hashimoto M."/>
            <person name="Hosoyama Y."/>
            <person name="Noguchi M."/>
            <person name="Tsuchikane K."/>
            <person name="Kimura A."/>
            <person name="Ohji S."/>
            <person name="Ichikawa N."/>
            <person name="Yamazoe A."/>
            <person name="Fujita N."/>
        </authorList>
    </citation>
    <scope>NUCLEOTIDE SEQUENCE [LARGE SCALE GENOMIC DNA]</scope>
    <source>
        <strain evidence="10 11">NBRC 13257</strain>
    </source>
</reference>
<evidence type="ECO:0000313" key="10">
    <source>
        <dbReference type="EMBL" id="GAJ93740.1"/>
    </source>
</evidence>
<dbReference type="RefSeq" id="WP_041723400.1">
    <property type="nucleotide sequence ID" value="NZ_BAYX01000006.1"/>
</dbReference>
<gene>
    <name evidence="10" type="primary">urtB</name>
    <name evidence="10" type="ORF">RRH01S_06_03610</name>
</gene>
<organism evidence="10 11">
    <name type="scientific">Rhizobium rhizogenes NBRC 13257</name>
    <dbReference type="NCBI Taxonomy" id="1220581"/>
    <lineage>
        <taxon>Bacteria</taxon>
        <taxon>Pseudomonadati</taxon>
        <taxon>Pseudomonadota</taxon>
        <taxon>Alphaproteobacteria</taxon>
        <taxon>Hyphomicrobiales</taxon>
        <taxon>Rhizobiaceae</taxon>
        <taxon>Rhizobium/Agrobacterium group</taxon>
        <taxon>Rhizobium</taxon>
    </lineage>
</organism>
<evidence type="ECO:0000256" key="2">
    <source>
        <dbReference type="ARBA" id="ARBA00022448"/>
    </source>
</evidence>
<evidence type="ECO:0000256" key="4">
    <source>
        <dbReference type="ARBA" id="ARBA00022692"/>
    </source>
</evidence>
<evidence type="ECO:0000256" key="3">
    <source>
        <dbReference type="ARBA" id="ARBA00022475"/>
    </source>
</evidence>
<comment type="caution">
    <text evidence="10">The sequence shown here is derived from an EMBL/GenBank/DDBJ whole genome shotgun (WGS) entry which is preliminary data.</text>
</comment>
<comment type="subcellular location">
    <subcellularLocation>
        <location evidence="1">Cell membrane</location>
        <topology evidence="1">Multi-pass membrane protein</topology>
    </subcellularLocation>
</comment>
<protein>
    <submittedName>
        <fullName evidence="10">Urea ABC transporter permease protein UrtB</fullName>
    </submittedName>
</protein>
<dbReference type="CDD" id="cd06582">
    <property type="entry name" value="TM_PBP1_LivH_like"/>
    <property type="match status" value="1"/>
</dbReference>
<comment type="similarity">
    <text evidence="8">Belongs to the binding-protein-dependent transport system permease family. LivHM subfamily.</text>
</comment>
<dbReference type="Proteomes" id="UP000026941">
    <property type="component" value="Unassembled WGS sequence"/>
</dbReference>